<dbReference type="Proteomes" id="UP000241447">
    <property type="component" value="Chromosome"/>
</dbReference>
<accession>A0A2R4M0X4</accession>
<proteinExistence type="predicted"/>
<dbReference type="KEGG" id="cbak:DA792_06310"/>
<keyword evidence="1" id="KW-0812">Transmembrane</keyword>
<feature type="transmembrane region" description="Helical" evidence="1">
    <location>
        <begin position="35"/>
        <end position="57"/>
    </location>
</feature>
<sequence>MKVMTMFMTRMKMNDAAGLPDPAHATSYWTWGQGIFFAAVFAFVVVGFFGMVVGASFDFPGALEDHIDAIEAGNIPCPIHDGMVLTLEGHRRIADPS</sequence>
<evidence type="ECO:0000313" key="3">
    <source>
        <dbReference type="Proteomes" id="UP000241447"/>
    </source>
</evidence>
<reference evidence="2 3" key="1">
    <citation type="submission" date="2018-03" db="EMBL/GenBank/DDBJ databases">
        <title>The Complete Genome of Celeribacter baekdonensis strain LH4, a Thiosulfate-Oxidizing Alphaproteobacterium Isolated from Gulf of Mexico Continental Slope Sediments.</title>
        <authorList>
            <person name="Flood B.E."/>
            <person name="Bailey J.V."/>
            <person name="Leprich D."/>
        </authorList>
    </citation>
    <scope>NUCLEOTIDE SEQUENCE [LARGE SCALE GENOMIC DNA]</scope>
    <source>
        <strain evidence="2 3">LH4</strain>
    </source>
</reference>
<evidence type="ECO:0000313" key="2">
    <source>
        <dbReference type="EMBL" id="AVW90749.1"/>
    </source>
</evidence>
<protein>
    <submittedName>
        <fullName evidence="2">Uncharacterized protein</fullName>
    </submittedName>
</protein>
<keyword evidence="1" id="KW-1133">Transmembrane helix</keyword>
<evidence type="ECO:0000256" key="1">
    <source>
        <dbReference type="SAM" id="Phobius"/>
    </source>
</evidence>
<organism evidence="2 3">
    <name type="scientific">Celeribacter baekdonensis</name>
    <dbReference type="NCBI Taxonomy" id="875171"/>
    <lineage>
        <taxon>Bacteria</taxon>
        <taxon>Pseudomonadati</taxon>
        <taxon>Pseudomonadota</taxon>
        <taxon>Alphaproteobacteria</taxon>
        <taxon>Rhodobacterales</taxon>
        <taxon>Roseobacteraceae</taxon>
        <taxon>Celeribacter</taxon>
    </lineage>
</organism>
<dbReference type="EMBL" id="CP028475">
    <property type="protein sequence ID" value="AVW90749.1"/>
    <property type="molecule type" value="Genomic_DNA"/>
</dbReference>
<name>A0A2R4M0X4_9RHOB</name>
<keyword evidence="1" id="KW-0472">Membrane</keyword>
<dbReference type="AlphaFoldDB" id="A0A2R4M0X4"/>
<gene>
    <name evidence="2" type="ORF">DA792_06310</name>
</gene>